<reference evidence="1 2" key="1">
    <citation type="submission" date="2024-05" db="EMBL/GenBank/DDBJ databases">
        <authorList>
            <person name="Haq I."/>
            <person name="Ullah Z."/>
            <person name="Ahmad R."/>
            <person name="Li M."/>
            <person name="Tong Y."/>
        </authorList>
    </citation>
    <scope>NUCLEOTIDE SEQUENCE [LARGE SCALE GENOMIC DNA]</scope>
    <source>
        <strain evidence="1 2">16A2E</strain>
    </source>
</reference>
<dbReference type="Proteomes" id="UP001444625">
    <property type="component" value="Unassembled WGS sequence"/>
</dbReference>
<gene>
    <name evidence="1" type="ORF">ABC228_12930</name>
</gene>
<proteinExistence type="predicted"/>
<sequence length="238" mass="26947">MTISTRLYTYDVVSVEQTDLIAKAAQCLTKSFVGVDIAGKWVQEPMVGHLDIREEDFYLFVKEYIESTVDQGYCMVAQDHNHEVVGVLAGDTNVPEIIGEDVFQGSFVDMNVILHVLEDVDKRFMEAYQEKNGKELTDGKLLHLFMIGVTAKENRHEVIEQLGKGLIEKAIAEGVEAVYAEATNNKSLRVLEKYHGLKKYKDSEGHDIMHAYKENTRLNEISETIADGTYIVLRELNQ</sequence>
<dbReference type="Gene3D" id="3.40.630.30">
    <property type="match status" value="1"/>
</dbReference>
<evidence type="ECO:0000313" key="1">
    <source>
        <dbReference type="EMBL" id="MEN2768079.1"/>
    </source>
</evidence>
<comment type="caution">
    <text evidence="1">The sequence shown here is derived from an EMBL/GenBank/DDBJ whole genome shotgun (WGS) entry which is preliminary data.</text>
</comment>
<evidence type="ECO:0000313" key="2">
    <source>
        <dbReference type="Proteomes" id="UP001444625"/>
    </source>
</evidence>
<accession>A0ABU9XLR5</accession>
<organism evidence="1 2">
    <name type="scientific">Ornithinibacillus xuwenensis</name>
    <dbReference type="NCBI Taxonomy" id="3144668"/>
    <lineage>
        <taxon>Bacteria</taxon>
        <taxon>Bacillati</taxon>
        <taxon>Bacillota</taxon>
        <taxon>Bacilli</taxon>
        <taxon>Bacillales</taxon>
        <taxon>Bacillaceae</taxon>
        <taxon>Ornithinibacillus</taxon>
    </lineage>
</organism>
<protein>
    <submittedName>
        <fullName evidence="1">Uncharacterized protein</fullName>
    </submittedName>
</protein>
<name>A0ABU9XLR5_9BACI</name>
<dbReference type="RefSeq" id="WP_345825563.1">
    <property type="nucleotide sequence ID" value="NZ_JBDIML010000004.1"/>
</dbReference>
<keyword evidence="2" id="KW-1185">Reference proteome</keyword>
<dbReference type="EMBL" id="JBDIML010000004">
    <property type="protein sequence ID" value="MEN2768079.1"/>
    <property type="molecule type" value="Genomic_DNA"/>
</dbReference>